<keyword evidence="1" id="KW-1133">Transmembrane helix</keyword>
<feature type="transmembrane region" description="Helical" evidence="1">
    <location>
        <begin position="174"/>
        <end position="195"/>
    </location>
</feature>
<keyword evidence="1" id="KW-0812">Transmembrane</keyword>
<feature type="transmembrane region" description="Helical" evidence="1">
    <location>
        <begin position="32"/>
        <end position="51"/>
    </location>
</feature>
<accession>A0A2R8A7X3</accession>
<organism evidence="2 3">
    <name type="scientific">Pontivivens insulae</name>
    <dbReference type="NCBI Taxonomy" id="1639689"/>
    <lineage>
        <taxon>Bacteria</taxon>
        <taxon>Pseudomonadati</taxon>
        <taxon>Pseudomonadota</taxon>
        <taxon>Alphaproteobacteria</taxon>
        <taxon>Rhodobacterales</taxon>
        <taxon>Paracoccaceae</taxon>
        <taxon>Pontivivens</taxon>
    </lineage>
</organism>
<feature type="transmembrane region" description="Helical" evidence="1">
    <location>
        <begin position="7"/>
        <end position="26"/>
    </location>
</feature>
<gene>
    <name evidence="2" type="ORF">POI8812_00637</name>
</gene>
<name>A0A2R8A7X3_9RHOB</name>
<feature type="transmembrane region" description="Helical" evidence="1">
    <location>
        <begin position="140"/>
        <end position="162"/>
    </location>
</feature>
<dbReference type="PANTHER" id="PTHR38457">
    <property type="entry name" value="REGULATOR ABRB-RELATED"/>
    <property type="match status" value="1"/>
</dbReference>
<protein>
    <recommendedName>
        <fullName evidence="4">Ammonia monooxygenase</fullName>
    </recommendedName>
</protein>
<evidence type="ECO:0008006" key="4">
    <source>
        <dbReference type="Google" id="ProtNLM"/>
    </source>
</evidence>
<dbReference type="GO" id="GO:0010468">
    <property type="term" value="P:regulation of gene expression"/>
    <property type="evidence" value="ECO:0007669"/>
    <property type="project" value="InterPro"/>
</dbReference>
<dbReference type="GO" id="GO:0016020">
    <property type="term" value="C:membrane"/>
    <property type="evidence" value="ECO:0007669"/>
    <property type="project" value="InterPro"/>
</dbReference>
<feature type="transmembrane region" description="Helical" evidence="1">
    <location>
        <begin position="58"/>
        <end position="76"/>
    </location>
</feature>
<reference evidence="2 3" key="1">
    <citation type="submission" date="2018-03" db="EMBL/GenBank/DDBJ databases">
        <authorList>
            <person name="Keele B.F."/>
        </authorList>
    </citation>
    <scope>NUCLEOTIDE SEQUENCE [LARGE SCALE GENOMIC DNA]</scope>
    <source>
        <strain evidence="2 3">CeCT 8812</strain>
    </source>
</reference>
<dbReference type="InterPro" id="IPR007820">
    <property type="entry name" value="AbrB_fam"/>
</dbReference>
<dbReference type="EMBL" id="OMKW01000001">
    <property type="protein sequence ID" value="SPF28339.1"/>
    <property type="molecule type" value="Genomic_DNA"/>
</dbReference>
<evidence type="ECO:0000313" key="2">
    <source>
        <dbReference type="EMBL" id="SPF28339.1"/>
    </source>
</evidence>
<proteinExistence type="predicted"/>
<dbReference type="InterPro" id="IPR017516">
    <property type="entry name" value="AbrB_dup"/>
</dbReference>
<dbReference type="OrthoDB" id="7157734at2"/>
<feature type="transmembrane region" description="Helical" evidence="1">
    <location>
        <begin position="82"/>
        <end position="105"/>
    </location>
</feature>
<feature type="transmembrane region" description="Helical" evidence="1">
    <location>
        <begin position="320"/>
        <end position="337"/>
    </location>
</feature>
<keyword evidence="3" id="KW-1185">Reference proteome</keyword>
<dbReference type="Proteomes" id="UP000244932">
    <property type="component" value="Unassembled WGS sequence"/>
</dbReference>
<dbReference type="AlphaFoldDB" id="A0A2R8A7X3"/>
<dbReference type="PANTHER" id="PTHR38457:SF1">
    <property type="entry name" value="REGULATOR ABRB-RELATED"/>
    <property type="match status" value="1"/>
</dbReference>
<feature type="transmembrane region" description="Helical" evidence="1">
    <location>
        <begin position="202"/>
        <end position="221"/>
    </location>
</feature>
<feature type="transmembrane region" description="Helical" evidence="1">
    <location>
        <begin position="227"/>
        <end position="245"/>
    </location>
</feature>
<keyword evidence="1" id="KW-0472">Membrane</keyword>
<evidence type="ECO:0000256" key="1">
    <source>
        <dbReference type="SAM" id="Phobius"/>
    </source>
</evidence>
<dbReference type="PIRSF" id="PIRSF038991">
    <property type="entry name" value="Protein_AbrB"/>
    <property type="match status" value="1"/>
</dbReference>
<sequence>MTQLWARTLMAVAIGSFGAMGAWLIGLPAPMLMGPALTVTAAAIAGVRLHMPVRLRDASFIVIGTGMGAGVTPETLEAMRTWPFSVVMLAVSIGAILLVGAMTVARLFGRDWRTATLAASPGHLSYVLGLGLDVRADVPFVTVVQSLRLLALTLLVPVVVVLGGDLDAPAEAPAAMALPILVVVLAAGTGLGLILSRFGVPAALLLGGMFASSLLHGAGWVSGGVPLWLTIPGFLIMGTLIGTRFDGTRWATLRKALGASCALTLISIVISLSGATLVASVTGLPVMQVLIAFSPGGVETMAAMAVLLDADPAFVAAHHVLRLFVLTALVPLILRLGRQDDAFGEDTSRK</sequence>
<dbReference type="RefSeq" id="WP_108781055.1">
    <property type="nucleotide sequence ID" value="NZ_OMKW01000001.1"/>
</dbReference>
<dbReference type="NCBIfam" id="TIGR03082">
    <property type="entry name" value="Gneg_AbrB_dup"/>
    <property type="match status" value="2"/>
</dbReference>
<dbReference type="Pfam" id="PF05145">
    <property type="entry name" value="AbrB"/>
    <property type="match status" value="1"/>
</dbReference>
<feature type="transmembrane region" description="Helical" evidence="1">
    <location>
        <begin position="257"/>
        <end position="280"/>
    </location>
</feature>
<evidence type="ECO:0000313" key="3">
    <source>
        <dbReference type="Proteomes" id="UP000244932"/>
    </source>
</evidence>